<reference evidence="14 15" key="1">
    <citation type="submission" date="2020-02" db="EMBL/GenBank/DDBJ databases">
        <title>A chromosome-scale genome assembly of the black bullhead catfish (Ameiurus melas).</title>
        <authorList>
            <person name="Wen M."/>
            <person name="Zham M."/>
            <person name="Cabau C."/>
            <person name="Klopp C."/>
            <person name="Donnadieu C."/>
            <person name="Roques C."/>
            <person name="Bouchez O."/>
            <person name="Lampietro C."/>
            <person name="Jouanno E."/>
            <person name="Herpin A."/>
            <person name="Louis A."/>
            <person name="Berthelot C."/>
            <person name="Parey E."/>
            <person name="Roest-Crollius H."/>
            <person name="Braasch I."/>
            <person name="Postlethwait J."/>
            <person name="Robinson-Rechavi M."/>
            <person name="Echchiki A."/>
            <person name="Begum T."/>
            <person name="Montfort J."/>
            <person name="Schartl M."/>
            <person name="Bobe J."/>
            <person name="Guiguen Y."/>
        </authorList>
    </citation>
    <scope>NUCLEOTIDE SEQUENCE [LARGE SCALE GENOMIC DNA]</scope>
    <source>
        <strain evidence="14">M_S1</strain>
        <tissue evidence="14">Blood</tissue>
    </source>
</reference>
<dbReference type="AlphaFoldDB" id="A0A7J5ZPG3"/>
<dbReference type="Pfam" id="PF21038">
    <property type="entry name" value="CEP104_N"/>
    <property type="match status" value="1"/>
</dbReference>
<keyword evidence="7" id="KW-0206">Cytoskeleton</keyword>
<evidence type="ECO:0000256" key="7">
    <source>
        <dbReference type="ARBA" id="ARBA00023212"/>
    </source>
</evidence>
<evidence type="ECO:0000256" key="3">
    <source>
        <dbReference type="ARBA" id="ARBA00004647"/>
    </source>
</evidence>
<dbReference type="Pfam" id="PF21040">
    <property type="entry name" value="CEP104-like_TOG"/>
    <property type="match status" value="1"/>
</dbReference>
<dbReference type="SUPFAM" id="SSF49785">
    <property type="entry name" value="Galactose-binding domain-like"/>
    <property type="match status" value="1"/>
</dbReference>
<dbReference type="GO" id="GO:0000922">
    <property type="term" value="C:spindle pole"/>
    <property type="evidence" value="ECO:0007669"/>
    <property type="project" value="UniProtKB-SubCell"/>
</dbReference>
<keyword evidence="15" id="KW-1185">Reference proteome</keyword>
<evidence type="ECO:0000256" key="10">
    <source>
        <dbReference type="ARBA" id="ARBA00065345"/>
    </source>
</evidence>
<comment type="subunit">
    <text evidence="10">Interacts with CCP110 and CEP97. Interacts with ARMC9, TOGARAM1, CCDC66 and CSPP1.</text>
</comment>
<comment type="caution">
    <text evidence="14">The sequence shown here is derived from an EMBL/GenBank/DDBJ whole genome shotgun (WGS) entry which is preliminary data.</text>
</comment>
<evidence type="ECO:0000313" key="14">
    <source>
        <dbReference type="EMBL" id="KAF4072475.1"/>
    </source>
</evidence>
<evidence type="ECO:0000256" key="8">
    <source>
        <dbReference type="ARBA" id="ARBA00023273"/>
    </source>
</evidence>
<dbReference type="SMART" id="SM01349">
    <property type="entry name" value="TOG"/>
    <property type="match status" value="1"/>
</dbReference>
<sequence>MNKYQYNLSIVLWRGRGSNKLSLYLACMSRMPRKIGFTVISWSGHEENYSARELMVHAPTINGWRSARFCPFPQEITLQMVERCRVRKLQLLAHQYLISAKVEFYIGDREPASPRRLQQFRRLGYVSLSTNEKTGFRARELKSVHVDAVGTYLKLTFHKNHINQYNMYNQVALVAINILGDPLDCSDSSPIPGRDQLIDQYISSTQHSSSLDGSYAGYKHESISPLDDLAFDMYQDPEVAHIIRHLDDKKQEMVRLERYHLAKKLKQAIADLQKVGECLGRYDVEKHSAIEREDYDTAKQKKEQMEAYRLRVYQQLELHDLLDMGRIQRMTVNVPDCSITSPSVRPLQHSMPLSETPKKKNQEQLLVEEKQITPKSTSPEHTSVPHTPPHFPNIDVSFLPYEERPLPALRKRSETQLQPQAEQTLVPLDPSSAHSPGVTGEPEPLSEKAQREAVLPIEVFGDSLVAGAYSKTWSYRQDSILAVYKKLTEVSPGTPKAELTNMMRAAVFLCKKALTDKVSSVFQASLKLLRIILKEFVSSHQLGRSEISYCVEHVWPSLLYRTGEFTVRLRTLAISFIQEMAVYKEVRALQFVPTELVKPIKSSMPARLALSRLELLEKLLEQLGSNNYGFTLDNVMRFLAGALEHCAASVRELAVRIVQMMYHLHGRSILSYLPPDDPSTHKNILFKHLFDSFAKIDERLPQSQVTKGRVQKKGEKEEQEIKSLQEQLAVLKEISEKGKEKNKSPERKTEKPHKPGVKKGTHSIPSDGKGGQSIPNFLDNLCIFCGEKDKSFTEEGLDLHYWKQCPMLCRCPQCRQVVEIASLAEHLLSECEHKSDFTQCPHCSEAIIKNKLTEHSQSTTCNPLPDTMANGNCNHCPLCHENFPPGEESWKFHLMDSSAGCKQNTRRMVALQRAKTHTQGKTNGTAAMKPAAVESVGKGRGGGKSSSRIPAPAPRPSRTSKVKQ</sequence>
<dbReference type="InterPro" id="IPR048738">
    <property type="entry name" value="CEP104_Znf"/>
</dbReference>
<comment type="function">
    <text evidence="9">Required for ciliogenesis and for structural integrity at the ciliary tip.</text>
</comment>
<evidence type="ECO:0000256" key="1">
    <source>
        <dbReference type="ARBA" id="ARBA00004114"/>
    </source>
</evidence>
<dbReference type="InterPro" id="IPR034085">
    <property type="entry name" value="TOG"/>
</dbReference>
<dbReference type="InterPro" id="IPR052607">
    <property type="entry name" value="CEP104-like"/>
</dbReference>
<feature type="domain" description="TOG" evidence="13">
    <location>
        <begin position="446"/>
        <end position="702"/>
    </location>
</feature>
<keyword evidence="8" id="KW-0966">Cell projection</keyword>
<keyword evidence="5" id="KW-0677">Repeat</keyword>
<dbReference type="GO" id="GO:0005814">
    <property type="term" value="C:centriole"/>
    <property type="evidence" value="ECO:0007669"/>
    <property type="project" value="UniProtKB-SubCell"/>
</dbReference>
<gene>
    <name evidence="14" type="ORF">AMELA_G00263410</name>
</gene>
<protein>
    <recommendedName>
        <fullName evidence="11">Centrosomal protein of 104 kDa</fullName>
    </recommendedName>
</protein>
<dbReference type="Pfam" id="PF21039">
    <property type="entry name" value="CEP104_ZnF"/>
    <property type="match status" value="1"/>
</dbReference>
<evidence type="ECO:0000259" key="13">
    <source>
        <dbReference type="SMART" id="SM01349"/>
    </source>
</evidence>
<dbReference type="InterPro" id="IPR016024">
    <property type="entry name" value="ARM-type_fold"/>
</dbReference>
<evidence type="ECO:0000256" key="11">
    <source>
        <dbReference type="ARBA" id="ARBA00068547"/>
    </source>
</evidence>
<evidence type="ECO:0000256" key="9">
    <source>
        <dbReference type="ARBA" id="ARBA00059645"/>
    </source>
</evidence>
<feature type="region of interest" description="Disordered" evidence="12">
    <location>
        <begin position="371"/>
        <end position="390"/>
    </location>
</feature>
<keyword evidence="4" id="KW-0963">Cytoplasm</keyword>
<evidence type="ECO:0000256" key="12">
    <source>
        <dbReference type="SAM" id="MobiDB-lite"/>
    </source>
</evidence>
<dbReference type="InterPro" id="IPR011989">
    <property type="entry name" value="ARM-like"/>
</dbReference>
<evidence type="ECO:0000256" key="6">
    <source>
        <dbReference type="ARBA" id="ARBA00023054"/>
    </source>
</evidence>
<feature type="region of interest" description="Disordered" evidence="12">
    <location>
        <begin position="915"/>
        <end position="964"/>
    </location>
</feature>
<feature type="region of interest" description="Disordered" evidence="12">
    <location>
        <begin position="341"/>
        <end position="362"/>
    </location>
</feature>
<feature type="compositionally biased region" description="Polar residues" evidence="12">
    <location>
        <begin position="373"/>
        <end position="385"/>
    </location>
</feature>
<evidence type="ECO:0000256" key="2">
    <source>
        <dbReference type="ARBA" id="ARBA00004138"/>
    </source>
</evidence>
<feature type="region of interest" description="Disordered" evidence="12">
    <location>
        <begin position="413"/>
        <end position="446"/>
    </location>
</feature>
<dbReference type="InterPro" id="IPR008979">
    <property type="entry name" value="Galactose-bd-like_sf"/>
</dbReference>
<evidence type="ECO:0000256" key="5">
    <source>
        <dbReference type="ARBA" id="ARBA00022737"/>
    </source>
</evidence>
<dbReference type="FunFam" id="1.25.10.10:FF:000200">
    <property type="entry name" value="Centrosomal protein of 104 kDa"/>
    <property type="match status" value="1"/>
</dbReference>
<dbReference type="Gene3D" id="1.25.10.10">
    <property type="entry name" value="Leucine-rich Repeat Variant"/>
    <property type="match status" value="1"/>
</dbReference>
<keyword evidence="6" id="KW-0175">Coiled coil</keyword>
<dbReference type="GO" id="GO:0005929">
    <property type="term" value="C:cilium"/>
    <property type="evidence" value="ECO:0007669"/>
    <property type="project" value="UniProtKB-SubCell"/>
</dbReference>
<accession>A0A7J5ZPG3</accession>
<dbReference type="PANTHER" id="PTHR13371:SF0">
    <property type="entry name" value="CENTROSOMAL PROTEIN OF 104 KDA"/>
    <property type="match status" value="1"/>
</dbReference>
<name>A0A7J5ZPG3_AMEME</name>
<feature type="region of interest" description="Disordered" evidence="12">
    <location>
        <begin position="735"/>
        <end position="772"/>
    </location>
</feature>
<evidence type="ECO:0000313" key="15">
    <source>
        <dbReference type="Proteomes" id="UP000593565"/>
    </source>
</evidence>
<feature type="compositionally biased region" description="Basic and acidic residues" evidence="12">
    <location>
        <begin position="735"/>
        <end position="753"/>
    </location>
</feature>
<evidence type="ECO:0000256" key="4">
    <source>
        <dbReference type="ARBA" id="ARBA00022490"/>
    </source>
</evidence>
<dbReference type="InterPro" id="IPR048739">
    <property type="entry name" value="CEP104_N"/>
</dbReference>
<proteinExistence type="predicted"/>
<dbReference type="SUPFAM" id="SSF48371">
    <property type="entry name" value="ARM repeat"/>
    <property type="match status" value="1"/>
</dbReference>
<dbReference type="EMBL" id="JAAGNN010000025">
    <property type="protein sequence ID" value="KAF4072475.1"/>
    <property type="molecule type" value="Genomic_DNA"/>
</dbReference>
<organism evidence="14 15">
    <name type="scientific">Ameiurus melas</name>
    <name type="common">Black bullhead</name>
    <name type="synonym">Silurus melas</name>
    <dbReference type="NCBI Taxonomy" id="219545"/>
    <lineage>
        <taxon>Eukaryota</taxon>
        <taxon>Metazoa</taxon>
        <taxon>Chordata</taxon>
        <taxon>Craniata</taxon>
        <taxon>Vertebrata</taxon>
        <taxon>Euteleostomi</taxon>
        <taxon>Actinopterygii</taxon>
        <taxon>Neopterygii</taxon>
        <taxon>Teleostei</taxon>
        <taxon>Ostariophysi</taxon>
        <taxon>Siluriformes</taxon>
        <taxon>Ictaluridae</taxon>
        <taxon>Ameiurus</taxon>
    </lineage>
</organism>
<dbReference type="PANTHER" id="PTHR13371">
    <property type="entry name" value="GLYCINE-, GLUTAMATE-, THIENYLCYCLOHEXYLPIPERIDINE-BINDING PROTEIN"/>
    <property type="match status" value="1"/>
</dbReference>
<comment type="subcellular location">
    <subcellularLocation>
        <location evidence="2">Cell projection</location>
        <location evidence="2">Cilium</location>
    </subcellularLocation>
    <subcellularLocation>
        <location evidence="1">Cytoplasm</location>
        <location evidence="1">Cytoskeleton</location>
        <location evidence="1">Microtubule organizing center</location>
        <location evidence="1">Centrosome</location>
        <location evidence="1">Centriole</location>
    </subcellularLocation>
    <subcellularLocation>
        <location evidence="3">Cytoplasm</location>
        <location evidence="3">Cytoskeleton</location>
        <location evidence="3">Spindle pole</location>
    </subcellularLocation>
</comment>
<dbReference type="Proteomes" id="UP000593565">
    <property type="component" value="Unassembled WGS sequence"/>
</dbReference>